<dbReference type="AlphaFoldDB" id="A0A430AIE8"/>
<sequence length="372" mass="43658">MKKRFKVGELCYYCCFYMYMSTFYICSMSNFSSFPISQLIYKLIAILVMIPLLILPFCHKQKLKAIIMKIIIIGIVSYSTYVNSSWFLLVTILFILSSVQVDFKRMIKLDLIIKALCLIIIGGAAFLGLIESSYTQRFGNLINNSLGFRHTNILGLFIMMFFFEIFYFYGRRLSYIQLISCYLFIYFFSGSRSVLVSMVVFCFFYSVLVIREKRKWRPRKYYSLFLICSLLSMIAVKYYHPNNIFFRLDIFLSKRIYLSSLAYNYYGFSIIGQDTKYLLTSLNNLYGFQSIYIDNAYVSTLINNGILILAGYFVLYKKSIQKAIKNDDIKMLCIMMSLLIYGLMENKIFDIGTNVFLVYLMTKTKKKGVLYE</sequence>
<feature type="transmembrane region" description="Helical" evidence="1">
    <location>
        <begin position="39"/>
        <end position="58"/>
    </location>
</feature>
<evidence type="ECO:0008006" key="4">
    <source>
        <dbReference type="Google" id="ProtNLM"/>
    </source>
</evidence>
<evidence type="ECO:0000313" key="3">
    <source>
        <dbReference type="Proteomes" id="UP000288669"/>
    </source>
</evidence>
<feature type="transmembrane region" description="Helical" evidence="1">
    <location>
        <begin position="182"/>
        <end position="209"/>
    </location>
</feature>
<feature type="transmembrane region" description="Helical" evidence="1">
    <location>
        <begin position="296"/>
        <end position="316"/>
    </location>
</feature>
<feature type="transmembrane region" description="Helical" evidence="1">
    <location>
        <begin position="221"/>
        <end position="239"/>
    </location>
</feature>
<comment type="caution">
    <text evidence="2">The sequence shown here is derived from an EMBL/GenBank/DDBJ whole genome shotgun (WGS) entry which is preliminary data.</text>
</comment>
<feature type="transmembrane region" description="Helical" evidence="1">
    <location>
        <begin position="70"/>
        <end position="99"/>
    </location>
</feature>
<keyword evidence="1" id="KW-0812">Transmembrane</keyword>
<evidence type="ECO:0000313" key="2">
    <source>
        <dbReference type="EMBL" id="RSU07860.1"/>
    </source>
</evidence>
<dbReference type="Proteomes" id="UP000288669">
    <property type="component" value="Unassembled WGS sequence"/>
</dbReference>
<dbReference type="OrthoDB" id="2002115at2"/>
<evidence type="ECO:0000256" key="1">
    <source>
        <dbReference type="SAM" id="Phobius"/>
    </source>
</evidence>
<organism evidence="2 3">
    <name type="scientific">Vagococcus entomophilus</name>
    <dbReference type="NCBI Taxonomy" id="1160095"/>
    <lineage>
        <taxon>Bacteria</taxon>
        <taxon>Bacillati</taxon>
        <taxon>Bacillota</taxon>
        <taxon>Bacilli</taxon>
        <taxon>Lactobacillales</taxon>
        <taxon>Enterococcaceae</taxon>
        <taxon>Vagococcus</taxon>
    </lineage>
</organism>
<dbReference type="EMBL" id="NGJZ01000001">
    <property type="protein sequence ID" value="RSU07860.1"/>
    <property type="molecule type" value="Genomic_DNA"/>
</dbReference>
<feature type="transmembrane region" description="Helical" evidence="1">
    <location>
        <begin position="12"/>
        <end position="33"/>
    </location>
</feature>
<name>A0A430AIE8_9ENTE</name>
<proteinExistence type="predicted"/>
<keyword evidence="1" id="KW-0472">Membrane</keyword>
<keyword evidence="1" id="KW-1133">Transmembrane helix</keyword>
<dbReference type="RefSeq" id="WP_126821892.1">
    <property type="nucleotide sequence ID" value="NZ_JBHLWU010000001.1"/>
</dbReference>
<feature type="transmembrane region" description="Helical" evidence="1">
    <location>
        <begin position="151"/>
        <end position="170"/>
    </location>
</feature>
<reference evidence="2 3" key="1">
    <citation type="submission" date="2017-05" db="EMBL/GenBank/DDBJ databases">
        <title>Vagococcus spp. assemblies.</title>
        <authorList>
            <person name="Gulvik C.A."/>
        </authorList>
    </citation>
    <scope>NUCLEOTIDE SEQUENCE [LARGE SCALE GENOMIC DNA]</scope>
    <source>
        <strain evidence="2 3">DSM 24756</strain>
    </source>
</reference>
<protein>
    <recommendedName>
        <fullName evidence="4">Polysaccharide polymerase</fullName>
    </recommendedName>
</protein>
<accession>A0A430AIE8</accession>
<keyword evidence="3" id="KW-1185">Reference proteome</keyword>
<gene>
    <name evidence="2" type="ORF">CBF30_01065</name>
</gene>
<feature type="transmembrane region" description="Helical" evidence="1">
    <location>
        <begin position="111"/>
        <end position="130"/>
    </location>
</feature>